<dbReference type="Proteomes" id="UP001152759">
    <property type="component" value="Chromosome 10"/>
</dbReference>
<proteinExistence type="inferred from homology"/>
<evidence type="ECO:0008006" key="7">
    <source>
        <dbReference type="Google" id="ProtNLM"/>
    </source>
</evidence>
<dbReference type="PANTHER" id="PTHR13134:SF3">
    <property type="entry name" value="TRAFFICKING PROTEIN PARTICLE COMPLEX SUBUNIT 13"/>
    <property type="match status" value="1"/>
</dbReference>
<comment type="similarity">
    <text evidence="1">Belongs to the TRAPPC13 family.</text>
</comment>
<dbReference type="Pfam" id="PF06159">
    <property type="entry name" value="TRAPPC13_N"/>
    <property type="match status" value="1"/>
</dbReference>
<evidence type="ECO:0000313" key="5">
    <source>
        <dbReference type="EMBL" id="CAH0382909.1"/>
    </source>
</evidence>
<reference evidence="5" key="1">
    <citation type="submission" date="2021-12" db="EMBL/GenBank/DDBJ databases">
        <authorList>
            <person name="King R."/>
        </authorList>
    </citation>
    <scope>NUCLEOTIDE SEQUENCE</scope>
</reference>
<feature type="domain" description="Trafficking protein particle complex subunit 13 N-terminal" evidence="2">
    <location>
        <begin position="5"/>
        <end position="160"/>
    </location>
</feature>
<protein>
    <recommendedName>
        <fullName evidence="7">Trafficking protein particle complex subunit 13</fullName>
    </recommendedName>
</protein>
<gene>
    <name evidence="5" type="ORF">BEMITA_LOCUS2401</name>
</gene>
<feature type="domain" description="Trafficking protein particle complex subunit 13 C-terminal" evidence="3">
    <location>
        <begin position="297"/>
        <end position="391"/>
    </location>
</feature>
<dbReference type="GO" id="GO:1990072">
    <property type="term" value="C:TRAPPIII protein complex"/>
    <property type="evidence" value="ECO:0007669"/>
    <property type="project" value="TreeGrafter"/>
</dbReference>
<evidence type="ECO:0000256" key="1">
    <source>
        <dbReference type="ARBA" id="ARBA00010785"/>
    </source>
</evidence>
<dbReference type="PANTHER" id="PTHR13134">
    <property type="entry name" value="TRAFFICKING PROTEIN PARTICLE COMPLEX SUBUNIT 13"/>
    <property type="match status" value="1"/>
</dbReference>
<evidence type="ECO:0000259" key="4">
    <source>
        <dbReference type="Pfam" id="PF23647"/>
    </source>
</evidence>
<evidence type="ECO:0000313" key="6">
    <source>
        <dbReference type="Proteomes" id="UP001152759"/>
    </source>
</evidence>
<accession>A0A9P0A4A2</accession>
<dbReference type="KEGG" id="btab:109038424"/>
<dbReference type="InterPro" id="IPR010378">
    <property type="entry name" value="TRAPPC13"/>
</dbReference>
<dbReference type="AlphaFoldDB" id="A0A9P0A4A2"/>
<dbReference type="InterPro" id="IPR055427">
    <property type="entry name" value="TRAPPC13_N"/>
</dbReference>
<dbReference type="InterPro" id="IPR055428">
    <property type="entry name" value="TRAPPC13_C"/>
</dbReference>
<dbReference type="Pfam" id="PF23647">
    <property type="entry name" value="TRAPPC13_M"/>
    <property type="match status" value="1"/>
</dbReference>
<sequence length="400" mass="44431">MEEQLLTVRVMRLSKPTLSTPIIVTSDPKDLPGNLLNNALKHDPTAVPGTETLAAGQFLSITQNFGNIYLGETFSGYICVVNTSSQTVTGVSMKVDLQTTSERIPLVGYRAGVKPKDLLPGDTLEEVIHHDVRELGLTMLICDVSYSSTFSFRKCYKFPVLKPLNITTKFYTAEADRIFLEAQIQNITTGPICLEKVSLESSDLFKVLNLNLLENGDSVFGHINMMPVQTTRQFLYCLLPQPALLADQKLLNGATNIGKLDIVWRSNLGEKGRLQVCQLDRQVPAYRDMHLSITELPNIVQLEKPFNFKCRITNTSERLMNLVLNLLPVTGLAWRGISGKHLGPLEPNKNLEIPLSLVPLSTGLLFISGIQIVDRNSKEPFVHDEIAKIFVIQDEIAADS</sequence>
<evidence type="ECO:0000259" key="2">
    <source>
        <dbReference type="Pfam" id="PF06159"/>
    </source>
</evidence>
<name>A0A9P0A4A2_BEMTA</name>
<dbReference type="EMBL" id="OU963871">
    <property type="protein sequence ID" value="CAH0382909.1"/>
    <property type="molecule type" value="Genomic_DNA"/>
</dbReference>
<organism evidence="5 6">
    <name type="scientific">Bemisia tabaci</name>
    <name type="common">Sweetpotato whitefly</name>
    <name type="synonym">Aleurodes tabaci</name>
    <dbReference type="NCBI Taxonomy" id="7038"/>
    <lineage>
        <taxon>Eukaryota</taxon>
        <taxon>Metazoa</taxon>
        <taxon>Ecdysozoa</taxon>
        <taxon>Arthropoda</taxon>
        <taxon>Hexapoda</taxon>
        <taxon>Insecta</taxon>
        <taxon>Pterygota</taxon>
        <taxon>Neoptera</taxon>
        <taxon>Paraneoptera</taxon>
        <taxon>Hemiptera</taxon>
        <taxon>Sternorrhyncha</taxon>
        <taxon>Aleyrodoidea</taxon>
        <taxon>Aleyrodidae</taxon>
        <taxon>Aleyrodinae</taxon>
        <taxon>Bemisia</taxon>
    </lineage>
</organism>
<keyword evidence="6" id="KW-1185">Reference proteome</keyword>
<evidence type="ECO:0000259" key="3">
    <source>
        <dbReference type="Pfam" id="PF23643"/>
    </source>
</evidence>
<feature type="domain" description="Trafficking protein particle complex subunit 13 middle" evidence="4">
    <location>
        <begin position="164"/>
        <end position="284"/>
    </location>
</feature>
<dbReference type="InterPro" id="IPR055429">
    <property type="entry name" value="TRAPPC13_M"/>
</dbReference>
<dbReference type="Pfam" id="PF23643">
    <property type="entry name" value="TRAPPC13_C"/>
    <property type="match status" value="1"/>
</dbReference>